<sequence length="182" mass="18782">MFRIDTATAAPSLAAPAAAGAPGYFTEGDPLSGTPATTVSADFLNMVQEELMAVVVAGGVSPSKAVRNQVLTALQTLFPSIAAIFGVGQSYRDLTTATGTLARAVNTTYTNSTGRMIEVQVAMTASAPGWYTWTVDGLTMWGAGTYGTTNGGTVVFKVPAGKTYSVGCTNGSPTLVQWVELR</sequence>
<reference evidence="1 2" key="1">
    <citation type="submission" date="2023-02" db="EMBL/GenBank/DDBJ databases">
        <title>Genome sequence of Novosphingobium humi KACC 19094.</title>
        <authorList>
            <person name="Kim S."/>
            <person name="Heo J."/>
            <person name="Kwon S.-W."/>
        </authorList>
    </citation>
    <scope>NUCLEOTIDE SEQUENCE [LARGE SCALE GENOMIC DNA]</scope>
    <source>
        <strain evidence="1 2">KACC 19094</strain>
    </source>
</reference>
<proteinExistence type="predicted"/>
<accession>A0ABY7TZH3</accession>
<gene>
    <name evidence="1" type="ORF">PQ457_06865</name>
</gene>
<protein>
    <submittedName>
        <fullName evidence="1">Uncharacterized protein</fullName>
    </submittedName>
</protein>
<evidence type="ECO:0000313" key="2">
    <source>
        <dbReference type="Proteomes" id="UP001218231"/>
    </source>
</evidence>
<dbReference type="Proteomes" id="UP001218231">
    <property type="component" value="Chromosome"/>
</dbReference>
<organism evidence="1 2">
    <name type="scientific">Novosphingobium humi</name>
    <dbReference type="NCBI Taxonomy" id="2282397"/>
    <lineage>
        <taxon>Bacteria</taxon>
        <taxon>Pseudomonadati</taxon>
        <taxon>Pseudomonadota</taxon>
        <taxon>Alphaproteobacteria</taxon>
        <taxon>Sphingomonadales</taxon>
        <taxon>Sphingomonadaceae</taxon>
        <taxon>Novosphingobium</taxon>
    </lineage>
</organism>
<dbReference type="RefSeq" id="WP_273618989.1">
    <property type="nucleotide sequence ID" value="NZ_CP117417.1"/>
</dbReference>
<keyword evidence="2" id="KW-1185">Reference proteome</keyword>
<evidence type="ECO:0000313" key="1">
    <source>
        <dbReference type="EMBL" id="WCT78679.1"/>
    </source>
</evidence>
<name>A0ABY7TZH3_9SPHN</name>
<dbReference type="EMBL" id="CP117417">
    <property type="protein sequence ID" value="WCT78679.1"/>
    <property type="molecule type" value="Genomic_DNA"/>
</dbReference>